<dbReference type="GO" id="GO:0070401">
    <property type="term" value="F:NADP+ binding"/>
    <property type="evidence" value="ECO:0007669"/>
    <property type="project" value="InterPro"/>
</dbReference>
<evidence type="ECO:0000256" key="1">
    <source>
        <dbReference type="ARBA" id="ARBA00022490"/>
    </source>
</evidence>
<dbReference type="HAMAP" id="MF_02083">
    <property type="entry name" value="LysY"/>
    <property type="match status" value="1"/>
</dbReference>
<dbReference type="Gene3D" id="3.30.360.10">
    <property type="entry name" value="Dihydrodipicolinate Reductase, domain 2"/>
    <property type="match status" value="1"/>
</dbReference>
<dbReference type="NCBIfam" id="TIGR01850">
    <property type="entry name" value="argC"/>
    <property type="match status" value="1"/>
</dbReference>
<reference evidence="8" key="1">
    <citation type="submission" date="2017-09" db="EMBL/GenBank/DDBJ databases">
        <title>Depth-based differentiation of microbial function through sediment-hosted aquifers and enrichment of novel symbionts in the deep terrestrial subsurface.</title>
        <authorList>
            <person name="Probst A.J."/>
            <person name="Ladd B."/>
            <person name="Jarett J.K."/>
            <person name="Geller-Mcgrath D.E."/>
            <person name="Sieber C.M.K."/>
            <person name="Emerson J.B."/>
            <person name="Anantharaman K."/>
            <person name="Thomas B.C."/>
            <person name="Malmstrom R."/>
            <person name="Stieglmeier M."/>
            <person name="Klingl A."/>
            <person name="Woyke T."/>
            <person name="Ryan C.M."/>
            <person name="Banfield J.F."/>
        </authorList>
    </citation>
    <scope>NUCLEOTIDE SEQUENCE [LARGE SCALE GENOMIC DNA]</scope>
</reference>
<gene>
    <name evidence="7" type="ORF">COS54_00420</name>
</gene>
<dbReference type="CDD" id="cd24151">
    <property type="entry name" value="AGPR_1_N_LysY"/>
    <property type="match status" value="1"/>
</dbReference>
<accession>A0A2M7BF78</accession>
<dbReference type="GO" id="GO:0051287">
    <property type="term" value="F:NAD binding"/>
    <property type="evidence" value="ECO:0007669"/>
    <property type="project" value="InterPro"/>
</dbReference>
<dbReference type="PANTHER" id="PTHR32338">
    <property type="entry name" value="N-ACETYL-GAMMA-GLUTAMYL-PHOSPHATE REDUCTASE, CHLOROPLASTIC-RELATED-RELATED"/>
    <property type="match status" value="1"/>
</dbReference>
<proteinExistence type="inferred from homology"/>
<name>A0A2M7BF78_9BACT</name>
<keyword evidence="3" id="KW-0521">NADP</keyword>
<keyword evidence="4" id="KW-0560">Oxidoreductase</keyword>
<dbReference type="EMBL" id="PEVC01000011">
    <property type="protein sequence ID" value="PIV01792.1"/>
    <property type="molecule type" value="Genomic_DNA"/>
</dbReference>
<dbReference type="SUPFAM" id="SSF51735">
    <property type="entry name" value="NAD(P)-binding Rossmann-fold domains"/>
    <property type="match status" value="1"/>
</dbReference>
<evidence type="ECO:0000256" key="3">
    <source>
        <dbReference type="ARBA" id="ARBA00022857"/>
    </source>
</evidence>
<dbReference type="AlphaFoldDB" id="A0A2M7BF78"/>
<keyword evidence="2" id="KW-0028">Amino-acid biosynthesis</keyword>
<dbReference type="InterPro" id="IPR000706">
    <property type="entry name" value="AGPR_type-1"/>
</dbReference>
<comment type="caution">
    <text evidence="7">The sequence shown here is derived from an EMBL/GenBank/DDBJ whole genome shotgun (WGS) entry which is preliminary data.</text>
</comment>
<dbReference type="PANTHER" id="PTHR32338:SF11">
    <property type="entry name" value="[LYSW]-L-2-AMINOADIPATE_[LYSW]-L-GLUTAMATE PHOSPHATE REDUCTASE-RELATED"/>
    <property type="match status" value="1"/>
</dbReference>
<dbReference type="InterPro" id="IPR058924">
    <property type="entry name" value="AGPR_dimerisation_dom"/>
</dbReference>
<dbReference type="InterPro" id="IPR036291">
    <property type="entry name" value="NAD(P)-bd_dom_sf"/>
</dbReference>
<dbReference type="SMART" id="SM00859">
    <property type="entry name" value="Semialdhyde_dh"/>
    <property type="match status" value="1"/>
</dbReference>
<dbReference type="InterPro" id="IPR050085">
    <property type="entry name" value="AGPR"/>
</dbReference>
<dbReference type="GO" id="GO:0003942">
    <property type="term" value="F:N-acetyl-gamma-glutamyl-phosphate reductase activity"/>
    <property type="evidence" value="ECO:0007669"/>
    <property type="project" value="InterPro"/>
</dbReference>
<dbReference type="GO" id="GO:0006526">
    <property type="term" value="P:L-arginine biosynthetic process"/>
    <property type="evidence" value="ECO:0007669"/>
    <property type="project" value="InterPro"/>
</dbReference>
<dbReference type="HAMAP" id="MF_00150">
    <property type="entry name" value="ArgC_type1"/>
    <property type="match status" value="1"/>
</dbReference>
<feature type="domain" description="Semialdehyde dehydrogenase NAD-binding" evidence="6">
    <location>
        <begin position="3"/>
        <end position="139"/>
    </location>
</feature>
<organism evidence="7 8">
    <name type="scientific">Candidatus Shapirobacteria bacterium CG03_land_8_20_14_0_80_39_12</name>
    <dbReference type="NCBI Taxonomy" id="1974879"/>
    <lineage>
        <taxon>Bacteria</taxon>
        <taxon>Candidatus Shapironibacteriota</taxon>
    </lineage>
</organism>
<dbReference type="CDD" id="cd23939">
    <property type="entry name" value="AGPR_1_C_LysY"/>
    <property type="match status" value="1"/>
</dbReference>
<evidence type="ECO:0000256" key="4">
    <source>
        <dbReference type="ARBA" id="ARBA00023002"/>
    </source>
</evidence>
<evidence type="ECO:0000313" key="8">
    <source>
        <dbReference type="Proteomes" id="UP000229631"/>
    </source>
</evidence>
<dbReference type="Pfam" id="PF01118">
    <property type="entry name" value="Semialdhyde_dh"/>
    <property type="match status" value="1"/>
</dbReference>
<dbReference type="Proteomes" id="UP000229631">
    <property type="component" value="Unassembled WGS sequence"/>
</dbReference>
<protein>
    <submittedName>
        <fullName evidence="7">N-acetyl-gamma-glutamyl-phosphate reductase</fullName>
    </submittedName>
</protein>
<dbReference type="SUPFAM" id="SSF55347">
    <property type="entry name" value="Glyceraldehyde-3-phosphate dehydrogenase-like, C-terminal domain"/>
    <property type="match status" value="1"/>
</dbReference>
<evidence type="ECO:0000256" key="5">
    <source>
        <dbReference type="ARBA" id="ARBA00023154"/>
    </source>
</evidence>
<dbReference type="InterPro" id="IPR000534">
    <property type="entry name" value="Semialdehyde_DH_NAD-bd"/>
</dbReference>
<evidence type="ECO:0000259" key="6">
    <source>
        <dbReference type="SMART" id="SM00859"/>
    </source>
</evidence>
<keyword evidence="1" id="KW-0963">Cytoplasm</keyword>
<dbReference type="GO" id="GO:0009085">
    <property type="term" value="P:lysine biosynthetic process"/>
    <property type="evidence" value="ECO:0007669"/>
    <property type="project" value="UniProtKB-KW"/>
</dbReference>
<dbReference type="Gene3D" id="3.40.50.720">
    <property type="entry name" value="NAD(P)-binding Rossmann-like Domain"/>
    <property type="match status" value="1"/>
</dbReference>
<sequence length="347" mass="38882">MIEVSILGGSGYAGGELLRLLLFHPEVKVKQITSQRFSGQPVSLIHPNLRSVCDLVFCQAEELKPCDLLFVALPNGESMKYMAKLKKLSAKIIDLGADFRLNDPRVWKSYYHTPHLLPKLMGKFTYGIPEIYKEQIKKADLVAGPGCEAIVSILSLYPFIKNDLIRKDLIIIDAKMGSSQSGNKATPSSHHPERAGAVRSYQPVGHRHVAEIEQVLNEFGQDVVVNISATAIEMVRGILVTIHTFLRDDVSEKEIWKVLRNEYKDKPFIRIVKEEQGLYRFPEPKILQGTNFCDIGFEKEIRGNRLVILGAIDNLVKGTAGNAVQCMNLMFGFNEILSLEFPGLHPI</sequence>
<keyword evidence="5" id="KW-0457">Lysine biosynthesis</keyword>
<dbReference type="InterPro" id="IPR037535">
    <property type="entry name" value="LysY"/>
</dbReference>
<dbReference type="Pfam" id="PF22698">
    <property type="entry name" value="Semialdhyde_dhC_1"/>
    <property type="match status" value="1"/>
</dbReference>
<evidence type="ECO:0000313" key="7">
    <source>
        <dbReference type="EMBL" id="PIV01792.1"/>
    </source>
</evidence>
<evidence type="ECO:0000256" key="2">
    <source>
        <dbReference type="ARBA" id="ARBA00022605"/>
    </source>
</evidence>